<accession>A0A7X3H9D9</accession>
<organism evidence="1 2">
    <name type="scientific">Metapseudomonas otitidis</name>
    <dbReference type="NCBI Taxonomy" id="319939"/>
    <lineage>
        <taxon>Bacteria</taxon>
        <taxon>Pseudomonadati</taxon>
        <taxon>Pseudomonadota</taxon>
        <taxon>Gammaproteobacteria</taxon>
        <taxon>Pseudomonadales</taxon>
        <taxon>Pseudomonadaceae</taxon>
        <taxon>Metapseudomonas</taxon>
    </lineage>
</organism>
<name>A0A7X3H9D9_9GAMM</name>
<dbReference type="AlphaFoldDB" id="A0A7X3H9D9"/>
<sequence>MRHEEMTCAADMTVRLGDQEMTAFAWAAARGLKWGTVRQRRYRGSNWQEALTPGLRRSRFNDGALAGPR</sequence>
<dbReference type="Proteomes" id="UP000461288">
    <property type="component" value="Unassembled WGS sequence"/>
</dbReference>
<evidence type="ECO:0000313" key="1">
    <source>
        <dbReference type="EMBL" id="MWK56924.1"/>
    </source>
</evidence>
<gene>
    <name evidence="1" type="ORF">GO594_13135</name>
</gene>
<protein>
    <submittedName>
        <fullName evidence="1">Uncharacterized protein</fullName>
    </submittedName>
</protein>
<dbReference type="RefSeq" id="WP_202119664.1">
    <property type="nucleotide sequence ID" value="NZ_WTFN01000027.1"/>
</dbReference>
<evidence type="ECO:0000313" key="2">
    <source>
        <dbReference type="Proteomes" id="UP000461288"/>
    </source>
</evidence>
<reference evidence="1 2" key="1">
    <citation type="submission" date="2019-12" db="EMBL/GenBank/DDBJ databases">
        <title>Draft genome sequence of Pseudomonas otitidis recovered from a chicken carcass.</title>
        <authorList>
            <person name="Vieira T.R."/>
            <person name="Oliviera E.F.C."/>
            <person name="Silva N.M.V."/>
            <person name="Sambrano G.E."/>
            <person name="Cibulski S.P."/>
            <person name="Cardoso M.R.I."/>
        </authorList>
    </citation>
    <scope>NUCLEOTIDE SEQUENCE [LARGE SCALE GENOMIC DNA]</scope>
    <source>
        <strain evidence="1 2">25_K</strain>
    </source>
</reference>
<comment type="caution">
    <text evidence="1">The sequence shown here is derived from an EMBL/GenBank/DDBJ whole genome shotgun (WGS) entry which is preliminary data.</text>
</comment>
<dbReference type="EMBL" id="WTFN01000027">
    <property type="protein sequence ID" value="MWK56924.1"/>
    <property type="molecule type" value="Genomic_DNA"/>
</dbReference>
<proteinExistence type="predicted"/>